<keyword evidence="2" id="KW-1185">Reference proteome</keyword>
<evidence type="ECO:0000313" key="2">
    <source>
        <dbReference type="Proteomes" id="UP000315677"/>
    </source>
</evidence>
<reference evidence="1 2" key="1">
    <citation type="submission" date="2019-06" db="EMBL/GenBank/DDBJ databases">
        <title>Sequencing the genomes of 1000 actinobacteria strains.</title>
        <authorList>
            <person name="Klenk H.-P."/>
        </authorList>
    </citation>
    <scope>NUCLEOTIDE SEQUENCE [LARGE SCALE GENOMIC DNA]</scope>
    <source>
        <strain evidence="1 2">DSM 45301</strain>
    </source>
</reference>
<dbReference type="Proteomes" id="UP000315677">
    <property type="component" value="Unassembled WGS sequence"/>
</dbReference>
<dbReference type="AlphaFoldDB" id="A0A543CX81"/>
<accession>A0A543CX81</accession>
<proteinExistence type="predicted"/>
<protein>
    <submittedName>
        <fullName evidence="1">Uncharacterized protein</fullName>
    </submittedName>
</protein>
<name>A0A543CX81_9PSEU</name>
<gene>
    <name evidence="1" type="ORF">FB558_8616</name>
</gene>
<organism evidence="1 2">
    <name type="scientific">Pseudonocardia kunmingensis</name>
    <dbReference type="NCBI Taxonomy" id="630975"/>
    <lineage>
        <taxon>Bacteria</taxon>
        <taxon>Bacillati</taxon>
        <taxon>Actinomycetota</taxon>
        <taxon>Actinomycetes</taxon>
        <taxon>Pseudonocardiales</taxon>
        <taxon>Pseudonocardiaceae</taxon>
        <taxon>Pseudonocardia</taxon>
    </lineage>
</organism>
<evidence type="ECO:0000313" key="1">
    <source>
        <dbReference type="EMBL" id="TQM01714.1"/>
    </source>
</evidence>
<sequence length="53" mass="5673">MSAAVRNSSEATATARSCYSMGVMVDPVMVVVRVKGPAEVDPYVREAELTRAI</sequence>
<comment type="caution">
    <text evidence="1">The sequence shown here is derived from an EMBL/GenBank/DDBJ whole genome shotgun (WGS) entry which is preliminary data.</text>
</comment>
<dbReference type="EMBL" id="VFPA01000009">
    <property type="protein sequence ID" value="TQM01714.1"/>
    <property type="molecule type" value="Genomic_DNA"/>
</dbReference>